<sequence length="254" mass="28157">MFRNISFFGFGKKSAFSTPSIYSDYKLLTEIDVPATGVVWHRIHGEAPEVVGKEGFGGREDFPTDNLKSYIAFNTAFGGFGGTVSADKAIEFAKKGANNSKNYLYSSVNPNVKISIPAFIRETTDELSESATASKINEMEVMVLKDVAPEFIFYATDDLEKFARGEEVENLMHRINPELPRTYKSSDVVTPSSILLHLAKTGCTTIIAEGIKKQVFNMKDMLQLAKQPEYAALSEYLEDESLTEHFGTLQASTM</sequence>
<gene>
    <name evidence="1" type="ORF">LXO92_11220</name>
</gene>
<dbReference type="RefSeq" id="WP_232890997.1">
    <property type="nucleotide sequence ID" value="NZ_JAJSPM010000008.1"/>
</dbReference>
<evidence type="ECO:0000313" key="1">
    <source>
        <dbReference type="EMBL" id="MCE3532947.1"/>
    </source>
</evidence>
<name>A0ABS8X6M3_9GAMM</name>
<reference evidence="1 2" key="1">
    <citation type="journal article" date="2024" name="Pathogens">
        <title>Characterization of a Novel Species of Legionella Isolated from a Healthcare Facility: Legionella resiliens sp. nov.</title>
        <authorList>
            <person name="Cristino S."/>
            <person name="Pascale M.R."/>
            <person name="Marino F."/>
            <person name="Derelitto C."/>
            <person name="Salaris S."/>
            <person name="Orsini M."/>
            <person name="Squarzoni S."/>
            <person name="Grottola A."/>
            <person name="Girolamini L."/>
        </authorList>
    </citation>
    <scope>NUCLEOTIDE SEQUENCE [LARGE SCALE GENOMIC DNA]</scope>
    <source>
        <strain evidence="1 2">8cVS16</strain>
    </source>
</reference>
<keyword evidence="2" id="KW-1185">Reference proteome</keyword>
<evidence type="ECO:0000313" key="2">
    <source>
        <dbReference type="Proteomes" id="UP001320170"/>
    </source>
</evidence>
<protein>
    <submittedName>
        <fullName evidence="1">Uncharacterized protein</fullName>
    </submittedName>
</protein>
<organism evidence="1 2">
    <name type="scientific">Legionella resiliens</name>
    <dbReference type="NCBI Taxonomy" id="2905958"/>
    <lineage>
        <taxon>Bacteria</taxon>
        <taxon>Pseudomonadati</taxon>
        <taxon>Pseudomonadota</taxon>
        <taxon>Gammaproteobacteria</taxon>
        <taxon>Legionellales</taxon>
        <taxon>Legionellaceae</taxon>
        <taxon>Legionella</taxon>
    </lineage>
</organism>
<dbReference type="Proteomes" id="UP001320170">
    <property type="component" value="Unassembled WGS sequence"/>
</dbReference>
<proteinExistence type="predicted"/>
<comment type="caution">
    <text evidence="1">The sequence shown here is derived from an EMBL/GenBank/DDBJ whole genome shotgun (WGS) entry which is preliminary data.</text>
</comment>
<accession>A0ABS8X6M3</accession>
<dbReference type="EMBL" id="JAJTND010000004">
    <property type="protein sequence ID" value="MCE3532947.1"/>
    <property type="molecule type" value="Genomic_DNA"/>
</dbReference>